<dbReference type="OMA" id="HDWMATE"/>
<reference evidence="4" key="1">
    <citation type="submission" date="2013-11" db="EMBL/GenBank/DDBJ databases">
        <title>The genomic landscape of the Guanapo guppy.</title>
        <authorList>
            <person name="Kuenstner A."/>
            <person name="Dreyer C."/>
        </authorList>
    </citation>
    <scope>NUCLEOTIDE SEQUENCE</scope>
    <source>
        <strain evidence="4">Guanapo</strain>
    </source>
</reference>
<evidence type="ECO:0000313" key="4">
    <source>
        <dbReference type="Proteomes" id="UP000242638"/>
    </source>
</evidence>
<name>A0A3P9MZB5_POERE</name>
<dbReference type="GeneTree" id="ENSGT00770000120611"/>
<dbReference type="Ensembl" id="ENSPRET00000002718.1">
    <property type="protein sequence ID" value="ENSPREP00000002669.1"/>
    <property type="gene ID" value="ENSPREG00000001870.1"/>
</dbReference>
<dbReference type="InterPro" id="IPR026755">
    <property type="entry name" value="Fam221a/b"/>
</dbReference>
<organism evidence="3 4">
    <name type="scientific">Poecilia reticulata</name>
    <name type="common">Guppy</name>
    <name type="synonym">Acanthophacelus reticulatus</name>
    <dbReference type="NCBI Taxonomy" id="8081"/>
    <lineage>
        <taxon>Eukaryota</taxon>
        <taxon>Metazoa</taxon>
        <taxon>Chordata</taxon>
        <taxon>Craniata</taxon>
        <taxon>Vertebrata</taxon>
        <taxon>Euteleostomi</taxon>
        <taxon>Actinopterygii</taxon>
        <taxon>Neopterygii</taxon>
        <taxon>Teleostei</taxon>
        <taxon>Neoteleostei</taxon>
        <taxon>Acanthomorphata</taxon>
        <taxon>Ovalentaria</taxon>
        <taxon>Atherinomorphae</taxon>
        <taxon>Cyprinodontiformes</taxon>
        <taxon>Poeciliidae</taxon>
        <taxon>Poeciliinae</taxon>
        <taxon>Poecilia</taxon>
    </lineage>
</organism>
<dbReference type="PANTHER" id="PTHR31214">
    <property type="entry name" value="PROTEIN FAM221A-RELATED"/>
    <property type="match status" value="1"/>
</dbReference>
<proteinExistence type="inferred from homology"/>
<accession>A0A3P9MZB5</accession>
<dbReference type="Pfam" id="PF14753">
    <property type="entry name" value="FAM221"/>
    <property type="match status" value="1"/>
</dbReference>
<evidence type="ECO:0000256" key="1">
    <source>
        <dbReference type="ARBA" id="ARBA00011026"/>
    </source>
</evidence>
<keyword evidence="4" id="KW-1185">Reference proteome</keyword>
<reference evidence="3" key="2">
    <citation type="submission" date="2025-08" db="UniProtKB">
        <authorList>
            <consortium name="Ensembl"/>
        </authorList>
    </citation>
    <scope>IDENTIFICATION</scope>
    <source>
        <strain evidence="3">Guanapo</strain>
    </source>
</reference>
<dbReference type="AlphaFoldDB" id="A0A3P9MZB5"/>
<reference evidence="3" key="3">
    <citation type="submission" date="2025-09" db="UniProtKB">
        <authorList>
            <consortium name="Ensembl"/>
        </authorList>
    </citation>
    <scope>IDENTIFICATION</scope>
    <source>
        <strain evidence="3">Guanapo</strain>
    </source>
</reference>
<sequence>MTPVNHNKKALEAVDDYAEYRRIVGDDDGGKLFTPEEYEEYKRRVLPLRMKNRLYVSFGVPGGIDCKQIGPETQCFCEHRYKQHQTEFEVIPSERPIALQCKVSGCRCSSYNYIPQPGCAMVRCKCKHLPQDHSEAAGHLCKKCKVCSGFQSPYTCGCGRPSFEHRTLVETKQERLARGQPVGKDVPYAAMGGLTGFTSLLDGYLALQVLSEGNSLYSRGFYLKSKLMHLDACFEKSFVRPLLIAAACLPSVPHHLRPQSDSHGRCDVPIQLKTEKTTAWRGAR</sequence>
<evidence type="ECO:0000313" key="3">
    <source>
        <dbReference type="Ensembl" id="ENSPREP00000002669.1"/>
    </source>
</evidence>
<dbReference type="Proteomes" id="UP000242638">
    <property type="component" value="Unassembled WGS sequence"/>
</dbReference>
<evidence type="ECO:0000256" key="2">
    <source>
        <dbReference type="ARBA" id="ARBA00039630"/>
    </source>
</evidence>
<dbReference type="PANTHER" id="PTHR31214:SF2">
    <property type="entry name" value="PROTEIN FAM221A"/>
    <property type="match status" value="1"/>
</dbReference>
<comment type="similarity">
    <text evidence="1">Belongs to the FAM221 family.</text>
</comment>
<protein>
    <recommendedName>
        <fullName evidence="2">Protein FAM221A</fullName>
    </recommendedName>
</protein>